<comment type="caution">
    <text evidence="3">The sequence shown here is derived from an EMBL/GenBank/DDBJ whole genome shotgun (WGS) entry which is preliminary data.</text>
</comment>
<dbReference type="InterPro" id="IPR013694">
    <property type="entry name" value="VIT"/>
</dbReference>
<reference evidence="3" key="1">
    <citation type="submission" date="2021-10" db="EMBL/GenBank/DDBJ databases">
        <title>De novo Genome Assembly of Clathrus columnatus (Basidiomycota, Fungi) Using Illumina and Nanopore Sequence Data.</title>
        <authorList>
            <person name="Ogiso-Tanaka E."/>
            <person name="Itagaki H."/>
            <person name="Hosoya T."/>
            <person name="Hosaka K."/>
        </authorList>
    </citation>
    <scope>NUCLEOTIDE SEQUENCE</scope>
    <source>
        <strain evidence="3">MO-923</strain>
    </source>
</reference>
<dbReference type="PROSITE" id="PS51468">
    <property type="entry name" value="VIT"/>
    <property type="match status" value="1"/>
</dbReference>
<organism evidence="3 4">
    <name type="scientific">Clathrus columnatus</name>
    <dbReference type="NCBI Taxonomy" id="1419009"/>
    <lineage>
        <taxon>Eukaryota</taxon>
        <taxon>Fungi</taxon>
        <taxon>Dikarya</taxon>
        <taxon>Basidiomycota</taxon>
        <taxon>Agaricomycotina</taxon>
        <taxon>Agaricomycetes</taxon>
        <taxon>Phallomycetidae</taxon>
        <taxon>Phallales</taxon>
        <taxon>Clathraceae</taxon>
        <taxon>Clathrus</taxon>
    </lineage>
</organism>
<dbReference type="SUPFAM" id="SSF53300">
    <property type="entry name" value="vWA-like"/>
    <property type="match status" value="1"/>
</dbReference>
<evidence type="ECO:0000313" key="4">
    <source>
        <dbReference type="Proteomes" id="UP001050691"/>
    </source>
</evidence>
<proteinExistence type="predicted"/>
<dbReference type="Proteomes" id="UP001050691">
    <property type="component" value="Unassembled WGS sequence"/>
</dbReference>
<accession>A0AAV5AP33</accession>
<name>A0AAV5AP33_9AGAM</name>
<dbReference type="SMART" id="SM00609">
    <property type="entry name" value="VIT"/>
    <property type="match status" value="1"/>
</dbReference>
<evidence type="ECO:0000313" key="3">
    <source>
        <dbReference type="EMBL" id="GJJ13675.1"/>
    </source>
</evidence>
<dbReference type="InterPro" id="IPR002035">
    <property type="entry name" value="VWF_A"/>
</dbReference>
<keyword evidence="4" id="KW-1185">Reference proteome</keyword>
<dbReference type="AlphaFoldDB" id="A0AAV5AP33"/>
<dbReference type="PROSITE" id="PS50234">
    <property type="entry name" value="VWFA"/>
    <property type="match status" value="1"/>
</dbReference>
<protein>
    <submittedName>
        <fullName evidence="3">Uncharacterized protein</fullName>
    </submittedName>
</protein>
<feature type="domain" description="VIT" evidence="2">
    <location>
        <begin position="26"/>
        <end position="155"/>
    </location>
</feature>
<dbReference type="PANTHER" id="PTHR45737">
    <property type="entry name" value="VON WILLEBRAND FACTOR A DOMAIN-CONTAINING PROTEIN 5A"/>
    <property type="match status" value="1"/>
</dbReference>
<dbReference type="Gene3D" id="3.40.50.410">
    <property type="entry name" value="von Willebrand factor, type A domain"/>
    <property type="match status" value="1"/>
</dbReference>
<dbReference type="PANTHER" id="PTHR45737:SF6">
    <property type="entry name" value="VON WILLEBRAND FACTOR A DOMAIN-CONTAINING PROTEIN 5A"/>
    <property type="match status" value="1"/>
</dbReference>
<gene>
    <name evidence="3" type="ORF">Clacol_007931</name>
</gene>
<dbReference type="Pfam" id="PF08487">
    <property type="entry name" value="VIT"/>
    <property type="match status" value="1"/>
</dbReference>
<dbReference type="EMBL" id="BPWL01000009">
    <property type="protein sequence ID" value="GJJ13675.1"/>
    <property type="molecule type" value="Genomic_DNA"/>
</dbReference>
<feature type="domain" description="VWFA" evidence="1">
    <location>
        <begin position="303"/>
        <end position="513"/>
    </location>
</feature>
<sequence>MGCSPSPVVSCTTVVVVNVNVNVQAPGPPIKPPTPKLVPLVLNRCDIDAHVSDIHSFVTLSHEFHNPNLIPASGIYTFSMLASSAICGFKIIRGNGEIIDGEVKDRVKAQEDYDNAVKAGKTAALGKEETKDIFTICVGNLDSLETLIVKLSYINTLIDQGDVAGADHTDPVPQLRFTVPRAYVQRYGTAPSGDIDRNTKTDIPFQFKLYIQQVDEILNIQTPTGEITPAKGSKTATVAFDSSTKIPAEKDIIIIITVKGLDKPRAFIEPHPLRSRNTTAIALSWMPGLDSAKYRLPPPPEMEYIILIDRSSSMKGIKLKAVKEMLQVLLTKLTDRSRFYPYRTYPDAFFNIFSYGDLASGLWPSSKKAESTNIEDAISEIKRMTANMGEKKDILNALKVAFKALRNPESEDRPVSIFLMTDGAVYNVQECMREVRDRIIERQQTIQTKLGTCPPAVETFLRVFTIGLGHGVSTELCDGVARAGGGYSAYITQYTTQDDVLGRCQRLVAASQMPPIISDFNFSWDKTKKQPLSNPNAWSSRQAPQVLPDVFPYTRSNAYKILGTKGEEGQTTESHHSSKAPFIHVCAAKAVITDYEDALYLSRFPREADEIKKEIIKVGIIYQLTSRYTSFVVIDDGVTVGASKQPFDYTPDPVFHDLQFDHGHGLHHGHGPVKLPESTFLVAPNSVLQILEASEDIEEPTDVSILSKLIQLQQSDGGFGESSRTAIKLTMQYFPSTAYTSLAEGGYQDKIIAVLLTHSWISLKCPEEGLDTQVRADQWLETNAESVDIEAIHSYLSKIVT</sequence>
<evidence type="ECO:0000259" key="2">
    <source>
        <dbReference type="PROSITE" id="PS51468"/>
    </source>
</evidence>
<dbReference type="Pfam" id="PF13768">
    <property type="entry name" value="VWA_3"/>
    <property type="match status" value="1"/>
</dbReference>
<dbReference type="SMART" id="SM00327">
    <property type="entry name" value="VWA"/>
    <property type="match status" value="1"/>
</dbReference>
<evidence type="ECO:0000259" key="1">
    <source>
        <dbReference type="PROSITE" id="PS50234"/>
    </source>
</evidence>
<dbReference type="InterPro" id="IPR036465">
    <property type="entry name" value="vWFA_dom_sf"/>
</dbReference>